<comment type="function">
    <text evidence="13">Catalyzes the conversion of 4-hydroxy-tetrahydrodipicolinate (HTPA) to tetrahydrodipicolinate.</text>
</comment>
<sequence>MGALVESAASEDVRLLRVAVHGASGKMGQAIVRLAAHERAQIVGAIVSRGSSRVGRDVGELAGTGNLGVAMSDDTSAGLLGADVVIDFSRPEALPRLLHLAARAKVAVVSGTTRLDTTCERLLEETAQHVPVLWSPNTSIGIHVLAELAASAARRLGPGYDVEIVEVHHRAKVDAPSGTAVRLADAVRAARAEAGEPAAKALSDVHGREGNVGPRRPDELGVFAVRGGDVIGDHTVHLLGPGERIELTHRATSRDLFARGALRAAWHLHGKPPGRYTMADVIEG</sequence>
<dbReference type="PIRSF" id="PIRSF000161">
    <property type="entry name" value="DHPR"/>
    <property type="match status" value="1"/>
</dbReference>
<dbReference type="InterPro" id="IPR022663">
    <property type="entry name" value="DapB_C"/>
</dbReference>
<comment type="catalytic activity">
    <reaction evidence="11 13">
        <text>(S)-2,3,4,5-tetrahydrodipicolinate + NADP(+) + H2O = (2S,4S)-4-hydroxy-2,3,4,5-tetrahydrodipicolinate + NADPH + H(+)</text>
        <dbReference type="Rhea" id="RHEA:35331"/>
        <dbReference type="ChEBI" id="CHEBI:15377"/>
        <dbReference type="ChEBI" id="CHEBI:15378"/>
        <dbReference type="ChEBI" id="CHEBI:16845"/>
        <dbReference type="ChEBI" id="CHEBI:57783"/>
        <dbReference type="ChEBI" id="CHEBI:58349"/>
        <dbReference type="ChEBI" id="CHEBI:67139"/>
        <dbReference type="EC" id="1.17.1.8"/>
    </reaction>
</comment>
<dbReference type="GO" id="GO:0005737">
    <property type="term" value="C:cytoplasm"/>
    <property type="evidence" value="ECO:0007669"/>
    <property type="project" value="UniProtKB-SubCell"/>
</dbReference>
<evidence type="ECO:0000259" key="15">
    <source>
        <dbReference type="Pfam" id="PF05173"/>
    </source>
</evidence>
<feature type="active site" description="Proton donor" evidence="13">
    <location>
        <position position="172"/>
    </location>
</feature>
<evidence type="ECO:0000256" key="8">
    <source>
        <dbReference type="ARBA" id="ARBA00023154"/>
    </source>
</evidence>
<keyword evidence="5 13" id="KW-0220">Diaminopimelate biosynthesis</keyword>
<dbReference type="PROSITE" id="PS01298">
    <property type="entry name" value="DAPB"/>
    <property type="match status" value="1"/>
</dbReference>
<reference evidence="16 17" key="1">
    <citation type="submission" date="2015-09" db="EMBL/GenBank/DDBJ databases">
        <title>Sorangium comparison.</title>
        <authorList>
            <person name="Zaburannyi N."/>
            <person name="Bunk B."/>
            <person name="Overmann J."/>
            <person name="Mueller R."/>
        </authorList>
    </citation>
    <scope>NUCLEOTIDE SEQUENCE [LARGE SCALE GENOMIC DNA]</scope>
    <source>
        <strain evidence="16 17">So ce26</strain>
    </source>
</reference>
<evidence type="ECO:0000256" key="4">
    <source>
        <dbReference type="ARBA" id="ARBA00022857"/>
    </source>
</evidence>
<evidence type="ECO:0000256" key="6">
    <source>
        <dbReference type="ARBA" id="ARBA00023002"/>
    </source>
</evidence>
<dbReference type="Gene3D" id="3.40.50.720">
    <property type="entry name" value="NAD(P)-binding Rossmann-like Domain"/>
    <property type="match status" value="1"/>
</dbReference>
<evidence type="ECO:0000256" key="7">
    <source>
        <dbReference type="ARBA" id="ARBA00023027"/>
    </source>
</evidence>
<dbReference type="SUPFAM" id="SSF51735">
    <property type="entry name" value="NAD(P)-binding Rossmann-fold domains"/>
    <property type="match status" value="1"/>
</dbReference>
<dbReference type="UniPathway" id="UPA00034">
    <property type="reaction ID" value="UER00018"/>
</dbReference>
<accession>A0A2L0F8R3</accession>
<evidence type="ECO:0000256" key="5">
    <source>
        <dbReference type="ARBA" id="ARBA00022915"/>
    </source>
</evidence>
<dbReference type="InterPro" id="IPR000846">
    <property type="entry name" value="DapB_N"/>
</dbReference>
<feature type="active site" description="Proton donor/acceptor" evidence="13">
    <location>
        <position position="168"/>
    </location>
</feature>
<protein>
    <recommendedName>
        <fullName evidence="10 13">4-hydroxy-tetrahydrodipicolinate reductase</fullName>
        <shortName evidence="13">HTPA reductase</shortName>
        <ecNumber evidence="10 13">1.17.1.8</ecNumber>
    </recommendedName>
</protein>
<dbReference type="InterPro" id="IPR022664">
    <property type="entry name" value="DapB_N_CS"/>
</dbReference>
<dbReference type="CDD" id="cd02274">
    <property type="entry name" value="DHDPR_N"/>
    <property type="match status" value="1"/>
</dbReference>
<dbReference type="PANTHER" id="PTHR20836">
    <property type="entry name" value="DIHYDRODIPICOLINATE REDUCTASE"/>
    <property type="match status" value="1"/>
</dbReference>
<comment type="pathway">
    <text evidence="9 13">Amino-acid biosynthesis; L-lysine biosynthesis via DAP pathway; (S)-tetrahydrodipicolinate from L-aspartate: step 4/4.</text>
</comment>
<dbReference type="GO" id="GO:0009089">
    <property type="term" value="P:lysine biosynthetic process via diaminopimelate"/>
    <property type="evidence" value="ECO:0007669"/>
    <property type="project" value="UniProtKB-UniRule"/>
</dbReference>
<dbReference type="GO" id="GO:0019877">
    <property type="term" value="P:diaminopimelate biosynthetic process"/>
    <property type="evidence" value="ECO:0007669"/>
    <property type="project" value="UniProtKB-UniRule"/>
</dbReference>
<evidence type="ECO:0000256" key="2">
    <source>
        <dbReference type="ARBA" id="ARBA00022490"/>
    </source>
</evidence>
<dbReference type="InterPro" id="IPR023940">
    <property type="entry name" value="DHDPR_bac"/>
</dbReference>
<comment type="caution">
    <text evidence="13">Lacks conserved residue(s) required for the propagation of feature annotation.</text>
</comment>
<evidence type="ECO:0000256" key="11">
    <source>
        <dbReference type="ARBA" id="ARBA00049080"/>
    </source>
</evidence>
<feature type="binding site" evidence="13">
    <location>
        <begin position="22"/>
        <end position="27"/>
    </location>
    <ligand>
        <name>NAD(+)</name>
        <dbReference type="ChEBI" id="CHEBI:57540"/>
    </ligand>
</feature>
<feature type="domain" description="Dihydrodipicolinate reductase C-terminal" evidence="15">
    <location>
        <begin position="141"/>
        <end position="282"/>
    </location>
</feature>
<name>A0A2L0F8R3_SORCE</name>
<evidence type="ECO:0000313" key="17">
    <source>
        <dbReference type="Proteomes" id="UP000238348"/>
    </source>
</evidence>
<dbReference type="EC" id="1.17.1.8" evidence="10 13"/>
<dbReference type="GO" id="GO:0050661">
    <property type="term" value="F:NADP binding"/>
    <property type="evidence" value="ECO:0007669"/>
    <property type="project" value="UniProtKB-UniRule"/>
</dbReference>
<feature type="binding site" evidence="13">
    <location>
        <begin position="135"/>
        <end position="138"/>
    </location>
    <ligand>
        <name>NAD(+)</name>
        <dbReference type="ChEBI" id="CHEBI:57540"/>
    </ligand>
</feature>
<comment type="subcellular location">
    <subcellularLocation>
        <location evidence="13">Cytoplasm</location>
    </subcellularLocation>
</comment>
<dbReference type="AlphaFoldDB" id="A0A2L0F8R3"/>
<dbReference type="HAMAP" id="MF_00102">
    <property type="entry name" value="DapB"/>
    <property type="match status" value="1"/>
</dbReference>
<keyword evidence="8 13" id="KW-0457">Lysine biosynthesis</keyword>
<dbReference type="Proteomes" id="UP000238348">
    <property type="component" value="Chromosome"/>
</dbReference>
<evidence type="ECO:0000313" key="16">
    <source>
        <dbReference type="EMBL" id="AUX47976.1"/>
    </source>
</evidence>
<evidence type="ECO:0000256" key="9">
    <source>
        <dbReference type="ARBA" id="ARBA00037922"/>
    </source>
</evidence>
<dbReference type="InterPro" id="IPR036291">
    <property type="entry name" value="NAD(P)-bd_dom_sf"/>
</dbReference>
<evidence type="ECO:0000256" key="12">
    <source>
        <dbReference type="ARBA" id="ARBA00049396"/>
    </source>
</evidence>
<dbReference type="PANTHER" id="PTHR20836:SF0">
    <property type="entry name" value="4-HYDROXY-TETRAHYDRODIPICOLINATE REDUCTASE 1, CHLOROPLASTIC-RELATED"/>
    <property type="match status" value="1"/>
</dbReference>
<comment type="similarity">
    <text evidence="1 13">Belongs to the DapB family.</text>
</comment>
<dbReference type="OrthoDB" id="9790352at2"/>
<evidence type="ECO:0000256" key="3">
    <source>
        <dbReference type="ARBA" id="ARBA00022605"/>
    </source>
</evidence>
<feature type="binding site" evidence="13">
    <location>
        <begin position="111"/>
        <end position="113"/>
    </location>
    <ligand>
        <name>NAD(+)</name>
        <dbReference type="ChEBI" id="CHEBI:57540"/>
    </ligand>
</feature>
<dbReference type="SUPFAM" id="SSF55347">
    <property type="entry name" value="Glyceraldehyde-3-phosphate dehydrogenase-like, C-terminal domain"/>
    <property type="match status" value="1"/>
</dbReference>
<evidence type="ECO:0000259" key="14">
    <source>
        <dbReference type="Pfam" id="PF01113"/>
    </source>
</evidence>
<keyword evidence="7 13" id="KW-0520">NAD</keyword>
<dbReference type="GO" id="GO:0016726">
    <property type="term" value="F:oxidoreductase activity, acting on CH or CH2 groups, NAD or NADP as acceptor"/>
    <property type="evidence" value="ECO:0007669"/>
    <property type="project" value="UniProtKB-UniRule"/>
</dbReference>
<dbReference type="EMBL" id="CP012673">
    <property type="protein sequence ID" value="AUX47976.1"/>
    <property type="molecule type" value="Genomic_DNA"/>
</dbReference>
<evidence type="ECO:0000256" key="13">
    <source>
        <dbReference type="HAMAP-Rule" id="MF_00102"/>
    </source>
</evidence>
<feature type="binding site" evidence="13">
    <location>
        <begin position="178"/>
        <end position="179"/>
    </location>
    <ligand>
        <name>(S)-2,3,4,5-tetrahydrodipicolinate</name>
        <dbReference type="ChEBI" id="CHEBI:16845"/>
    </ligand>
</feature>
<keyword evidence="6 13" id="KW-0560">Oxidoreductase</keyword>
<keyword evidence="3 13" id="KW-0028">Amino-acid biosynthesis</keyword>
<dbReference type="NCBIfam" id="TIGR00036">
    <property type="entry name" value="dapB"/>
    <property type="match status" value="1"/>
</dbReference>
<gene>
    <name evidence="13 16" type="primary">dapB</name>
    <name evidence="16" type="ORF">SOCE26_095020</name>
</gene>
<keyword evidence="2 13" id="KW-0963">Cytoplasm</keyword>
<comment type="catalytic activity">
    <reaction evidence="12 13">
        <text>(S)-2,3,4,5-tetrahydrodipicolinate + NAD(+) + H2O = (2S,4S)-4-hydroxy-2,3,4,5-tetrahydrodipicolinate + NADH + H(+)</text>
        <dbReference type="Rhea" id="RHEA:35323"/>
        <dbReference type="ChEBI" id="CHEBI:15377"/>
        <dbReference type="ChEBI" id="CHEBI:15378"/>
        <dbReference type="ChEBI" id="CHEBI:16845"/>
        <dbReference type="ChEBI" id="CHEBI:57540"/>
        <dbReference type="ChEBI" id="CHEBI:57945"/>
        <dbReference type="ChEBI" id="CHEBI:67139"/>
        <dbReference type="EC" id="1.17.1.8"/>
    </reaction>
</comment>
<feature type="binding site" evidence="13">
    <location>
        <position position="49"/>
    </location>
    <ligand>
        <name>NADP(+)</name>
        <dbReference type="ChEBI" id="CHEBI:58349"/>
    </ligand>
</feature>
<organism evidence="16 17">
    <name type="scientific">Sorangium cellulosum</name>
    <name type="common">Polyangium cellulosum</name>
    <dbReference type="NCBI Taxonomy" id="56"/>
    <lineage>
        <taxon>Bacteria</taxon>
        <taxon>Pseudomonadati</taxon>
        <taxon>Myxococcota</taxon>
        <taxon>Polyangia</taxon>
        <taxon>Polyangiales</taxon>
        <taxon>Polyangiaceae</taxon>
        <taxon>Sorangium</taxon>
    </lineage>
</organism>
<dbReference type="GO" id="GO:0051287">
    <property type="term" value="F:NAD binding"/>
    <property type="evidence" value="ECO:0007669"/>
    <property type="project" value="UniProtKB-UniRule"/>
</dbReference>
<evidence type="ECO:0000256" key="1">
    <source>
        <dbReference type="ARBA" id="ARBA00006642"/>
    </source>
</evidence>
<evidence type="ECO:0000256" key="10">
    <source>
        <dbReference type="ARBA" id="ARBA00038983"/>
    </source>
</evidence>
<feature type="domain" description="Dihydrodipicolinate reductase N-terminal" evidence="14">
    <location>
        <begin position="17"/>
        <end position="137"/>
    </location>
</feature>
<proteinExistence type="inferred from homology"/>
<comment type="subunit">
    <text evidence="13">Homotetramer.</text>
</comment>
<comment type="caution">
    <text evidence="13">Was originally thought to be a dihydrodipicolinate reductase (DHDPR), catalyzing the conversion of dihydrodipicolinate to tetrahydrodipicolinate. However, it was shown in E.coli that the substrate of the enzymatic reaction is not dihydrodipicolinate (DHDP) but in fact (2S,4S)-4-hydroxy-2,3,4,5-tetrahydrodipicolinic acid (HTPA), the product released by the DapA-catalyzed reaction.</text>
</comment>
<feature type="binding site" evidence="13">
    <location>
        <position position="169"/>
    </location>
    <ligand>
        <name>(S)-2,3,4,5-tetrahydrodipicolinate</name>
        <dbReference type="ChEBI" id="CHEBI:16845"/>
    </ligand>
</feature>
<dbReference type="Pfam" id="PF05173">
    <property type="entry name" value="DapB_C"/>
    <property type="match status" value="1"/>
</dbReference>
<dbReference type="Pfam" id="PF01113">
    <property type="entry name" value="DapB_N"/>
    <property type="match status" value="1"/>
</dbReference>
<keyword evidence="4 13" id="KW-0521">NADP</keyword>
<dbReference type="Gene3D" id="3.30.360.10">
    <property type="entry name" value="Dihydrodipicolinate Reductase, domain 2"/>
    <property type="match status" value="1"/>
</dbReference>
<dbReference type="FunFam" id="3.30.360.10:FF:000009">
    <property type="entry name" value="4-hydroxy-tetrahydrodipicolinate reductase"/>
    <property type="match status" value="1"/>
</dbReference>
<dbReference type="GO" id="GO:0008839">
    <property type="term" value="F:4-hydroxy-tetrahydrodipicolinate reductase"/>
    <property type="evidence" value="ECO:0007669"/>
    <property type="project" value="UniProtKB-UniRule"/>
</dbReference>